<reference evidence="2" key="1">
    <citation type="submission" date="2016-12" db="EMBL/GenBank/DDBJ databases">
        <authorList>
            <person name="Meng X."/>
        </authorList>
    </citation>
    <scope>NUCLEOTIDE SEQUENCE [LARGE SCALE GENOMIC DNA]</scope>
    <source>
        <strain evidence="2">DSM 20732</strain>
    </source>
</reference>
<dbReference type="InterPro" id="IPR023198">
    <property type="entry name" value="PGP-like_dom2"/>
</dbReference>
<protein>
    <recommendedName>
        <fullName evidence="3">HAD family phosphatase</fullName>
    </recommendedName>
</protein>
<dbReference type="Proteomes" id="UP000185612">
    <property type="component" value="Unassembled WGS sequence"/>
</dbReference>
<dbReference type="Pfam" id="PF00702">
    <property type="entry name" value="Hydrolase"/>
    <property type="match status" value="1"/>
</dbReference>
<dbReference type="RefSeq" id="WP_073822875.1">
    <property type="nucleotide sequence ID" value="NZ_JAUNKL010000021.1"/>
</dbReference>
<accession>A0A1Q5PXY3</accession>
<comment type="caution">
    <text evidence="1">The sequence shown here is derived from an EMBL/GenBank/DDBJ whole genome shotgun (WGS) entry which is preliminary data.</text>
</comment>
<dbReference type="Gene3D" id="1.10.150.240">
    <property type="entry name" value="Putative phosphatase, domain 2"/>
    <property type="match status" value="1"/>
</dbReference>
<dbReference type="OrthoDB" id="9797743at2"/>
<name>A0A1Q5PXY3_9ACTO</name>
<dbReference type="InterPro" id="IPR023214">
    <property type="entry name" value="HAD_sf"/>
</dbReference>
<dbReference type="SUPFAM" id="SSF56784">
    <property type="entry name" value="HAD-like"/>
    <property type="match status" value="1"/>
</dbReference>
<evidence type="ECO:0000313" key="1">
    <source>
        <dbReference type="EMBL" id="OKL52309.1"/>
    </source>
</evidence>
<dbReference type="InterPro" id="IPR006439">
    <property type="entry name" value="HAD-SF_hydro_IA"/>
</dbReference>
<dbReference type="SFLD" id="SFLDS00003">
    <property type="entry name" value="Haloacid_Dehalogenase"/>
    <property type="match status" value="1"/>
</dbReference>
<dbReference type="STRING" id="52770.BSZ40_02145"/>
<evidence type="ECO:0008006" key="3">
    <source>
        <dbReference type="Google" id="ProtNLM"/>
    </source>
</evidence>
<sequence>MHEKLPAALLWDMDGTAVDTETYWVEAEQDMAAQFGATWSQAQALQLIGNGLLESARTFKAATGIDLPASEVVDWWISAVRQRVVTEGAPWRPGARELMQLAARHGIKQALVTSSYAVLAHEVAQQAGVFSVIVSGDQVSQLKPAPEGYLTACDLLGVEPSQCVAFEDSPAGVRAAVAAGTRAVAVPFMVDLPRLPQLSWVDSLGQVDIPVLARLAAGEVIDLTK</sequence>
<dbReference type="SFLD" id="SFLDG01129">
    <property type="entry name" value="C1.5:_HAD__Beta-PGM__Phosphata"/>
    <property type="match status" value="1"/>
</dbReference>
<dbReference type="PANTHER" id="PTHR18901">
    <property type="entry name" value="2-DEOXYGLUCOSE-6-PHOSPHATE PHOSPHATASE 2"/>
    <property type="match status" value="1"/>
</dbReference>
<organism evidence="1 2">
    <name type="scientific">Buchananella hordeovulneris</name>
    <dbReference type="NCBI Taxonomy" id="52770"/>
    <lineage>
        <taxon>Bacteria</taxon>
        <taxon>Bacillati</taxon>
        <taxon>Actinomycetota</taxon>
        <taxon>Actinomycetes</taxon>
        <taxon>Actinomycetales</taxon>
        <taxon>Actinomycetaceae</taxon>
        <taxon>Buchananella</taxon>
    </lineage>
</organism>
<dbReference type="InterPro" id="IPR036412">
    <property type="entry name" value="HAD-like_sf"/>
</dbReference>
<gene>
    <name evidence="1" type="ORF">BSZ40_02145</name>
</gene>
<proteinExistence type="predicted"/>
<evidence type="ECO:0000313" key="2">
    <source>
        <dbReference type="Proteomes" id="UP000185612"/>
    </source>
</evidence>
<dbReference type="Gene3D" id="3.40.50.1000">
    <property type="entry name" value="HAD superfamily/HAD-like"/>
    <property type="match status" value="1"/>
</dbReference>
<dbReference type="PANTHER" id="PTHR18901:SF38">
    <property type="entry name" value="PSEUDOURIDINE-5'-PHOSPHATASE"/>
    <property type="match status" value="1"/>
</dbReference>
<dbReference type="InParanoid" id="A0A1Q5PXY3"/>
<dbReference type="EMBL" id="MQVS01000002">
    <property type="protein sequence ID" value="OKL52309.1"/>
    <property type="molecule type" value="Genomic_DNA"/>
</dbReference>
<dbReference type="FunCoup" id="A0A1Q5PXY3">
    <property type="interactions" value="228"/>
</dbReference>
<dbReference type="AlphaFoldDB" id="A0A1Q5PXY3"/>
<dbReference type="CDD" id="cd07505">
    <property type="entry name" value="HAD_BPGM-like"/>
    <property type="match status" value="1"/>
</dbReference>
<dbReference type="NCBIfam" id="TIGR01509">
    <property type="entry name" value="HAD-SF-IA-v3"/>
    <property type="match status" value="1"/>
</dbReference>
<keyword evidence="2" id="KW-1185">Reference proteome</keyword>